<dbReference type="OrthoDB" id="8477867at2"/>
<dbReference type="GO" id="GO:0016787">
    <property type="term" value="F:hydrolase activity"/>
    <property type="evidence" value="ECO:0007669"/>
    <property type="project" value="UniProtKB-KW"/>
</dbReference>
<organism evidence="3 4">
    <name type="scientific">Sphingomonas yabuuchiae</name>
    <dbReference type="NCBI Taxonomy" id="172044"/>
    <lineage>
        <taxon>Bacteria</taxon>
        <taxon>Pseudomonadati</taxon>
        <taxon>Pseudomonadota</taxon>
        <taxon>Alphaproteobacteria</taxon>
        <taxon>Sphingomonadales</taxon>
        <taxon>Sphingomonadaceae</taxon>
        <taxon>Sphingomonas</taxon>
    </lineage>
</organism>
<dbReference type="CDD" id="cd00431">
    <property type="entry name" value="cysteine_hydrolases"/>
    <property type="match status" value="1"/>
</dbReference>
<dbReference type="AlphaFoldDB" id="A0A147IRY0"/>
<gene>
    <name evidence="3" type="ORF">NS355_10015</name>
</gene>
<evidence type="ECO:0000259" key="2">
    <source>
        <dbReference type="Pfam" id="PF00857"/>
    </source>
</evidence>
<dbReference type="PATRIC" id="fig|172044.3.peg.1943"/>
<proteinExistence type="predicted"/>
<sequence>MTESAPHAAALIIIDMINDLDFEGGENLRVPAEAAARRIVALRAAADDAGVPVIYVNDNFGHWHSERSSIVDHCDRADSPGRALIAALRPRDSDYFIVKPQFSGFYATNLPVLLPQLGVSRVILTGVAADICVLFTAADAHMREYDLWVPGDTVASEGDDHRRWALEIMRHSMCAETRPTTELALSDWLSRGS</sequence>
<dbReference type="Pfam" id="PF00857">
    <property type="entry name" value="Isochorismatase"/>
    <property type="match status" value="1"/>
</dbReference>
<evidence type="ECO:0000256" key="1">
    <source>
        <dbReference type="ARBA" id="ARBA00022801"/>
    </source>
</evidence>
<dbReference type="EMBL" id="LDTF01000049">
    <property type="protein sequence ID" value="KTT98095.1"/>
    <property type="molecule type" value="Genomic_DNA"/>
</dbReference>
<protein>
    <submittedName>
        <fullName evidence="3">Isochorismatase</fullName>
    </submittedName>
</protein>
<comment type="caution">
    <text evidence="3">The sequence shown here is derived from an EMBL/GenBank/DDBJ whole genome shotgun (WGS) entry which is preliminary data.</text>
</comment>
<dbReference type="PANTHER" id="PTHR43540:SF6">
    <property type="entry name" value="ISOCHORISMATASE-LIKE DOMAIN-CONTAINING PROTEIN"/>
    <property type="match status" value="1"/>
</dbReference>
<dbReference type="Proteomes" id="UP000073923">
    <property type="component" value="Unassembled WGS sequence"/>
</dbReference>
<feature type="domain" description="Isochorismatase-like" evidence="2">
    <location>
        <begin position="9"/>
        <end position="175"/>
    </location>
</feature>
<keyword evidence="1" id="KW-0378">Hydrolase</keyword>
<reference evidence="3 4" key="1">
    <citation type="journal article" date="2016" name="Front. Microbiol.">
        <title>Genomic Resource of Rice Seed Associated Bacteria.</title>
        <authorList>
            <person name="Midha S."/>
            <person name="Bansal K."/>
            <person name="Sharma S."/>
            <person name="Kumar N."/>
            <person name="Patil P.P."/>
            <person name="Chaudhry V."/>
            <person name="Patil P.B."/>
        </authorList>
    </citation>
    <scope>NUCLEOTIDE SEQUENCE [LARGE SCALE GENOMIC DNA]</scope>
    <source>
        <strain evidence="3 4">NS355</strain>
    </source>
</reference>
<name>A0A147IRY0_9SPHN</name>
<dbReference type="InterPro" id="IPR036380">
    <property type="entry name" value="Isochorismatase-like_sf"/>
</dbReference>
<dbReference type="PANTHER" id="PTHR43540">
    <property type="entry name" value="PEROXYUREIDOACRYLATE/UREIDOACRYLATE AMIDOHYDROLASE-RELATED"/>
    <property type="match status" value="1"/>
</dbReference>
<dbReference type="InterPro" id="IPR050272">
    <property type="entry name" value="Isochorismatase-like_hydrls"/>
</dbReference>
<evidence type="ECO:0000313" key="3">
    <source>
        <dbReference type="EMBL" id="KTT98095.1"/>
    </source>
</evidence>
<evidence type="ECO:0000313" key="4">
    <source>
        <dbReference type="Proteomes" id="UP000073923"/>
    </source>
</evidence>
<dbReference type="RefSeq" id="WP_058745610.1">
    <property type="nucleotide sequence ID" value="NZ_LDTF01000049.1"/>
</dbReference>
<accession>A0A147IRY0</accession>
<dbReference type="Gene3D" id="3.40.50.850">
    <property type="entry name" value="Isochorismatase-like"/>
    <property type="match status" value="1"/>
</dbReference>
<dbReference type="InterPro" id="IPR000868">
    <property type="entry name" value="Isochorismatase-like_dom"/>
</dbReference>
<dbReference type="SUPFAM" id="SSF52499">
    <property type="entry name" value="Isochorismatase-like hydrolases"/>
    <property type="match status" value="1"/>
</dbReference>